<accession>A0A4D6MXN4</accession>
<organism evidence="1 2">
    <name type="scientific">Vigna unguiculata</name>
    <name type="common">Cowpea</name>
    <dbReference type="NCBI Taxonomy" id="3917"/>
    <lineage>
        <taxon>Eukaryota</taxon>
        <taxon>Viridiplantae</taxon>
        <taxon>Streptophyta</taxon>
        <taxon>Embryophyta</taxon>
        <taxon>Tracheophyta</taxon>
        <taxon>Spermatophyta</taxon>
        <taxon>Magnoliopsida</taxon>
        <taxon>eudicotyledons</taxon>
        <taxon>Gunneridae</taxon>
        <taxon>Pentapetalae</taxon>
        <taxon>rosids</taxon>
        <taxon>fabids</taxon>
        <taxon>Fabales</taxon>
        <taxon>Fabaceae</taxon>
        <taxon>Papilionoideae</taxon>
        <taxon>50 kb inversion clade</taxon>
        <taxon>NPAAA clade</taxon>
        <taxon>indigoferoid/millettioid clade</taxon>
        <taxon>Phaseoleae</taxon>
        <taxon>Vigna</taxon>
    </lineage>
</organism>
<evidence type="ECO:0000313" key="2">
    <source>
        <dbReference type="Proteomes" id="UP000501690"/>
    </source>
</evidence>
<protein>
    <submittedName>
        <fullName evidence="1">Uncharacterized protein</fullName>
    </submittedName>
</protein>
<gene>
    <name evidence="1" type="ORF">DEO72_LG9g1207</name>
</gene>
<keyword evidence="2" id="KW-1185">Reference proteome</keyword>
<evidence type="ECO:0000313" key="1">
    <source>
        <dbReference type="EMBL" id="QCE06196.1"/>
    </source>
</evidence>
<dbReference type="EMBL" id="CP039353">
    <property type="protein sequence ID" value="QCE06196.1"/>
    <property type="molecule type" value="Genomic_DNA"/>
</dbReference>
<sequence length="108" mass="12118">MVMRASMTVAGSRCFCCYKTHSPTTCFHVAGLFAHGGAIVASSNCWQRKEVQMMERSRCCSRSSSLIWCTMETFAMQMPEDDRLRCWCKSGCCNGCYFAVQVHESMAA</sequence>
<name>A0A4D6MXN4_VIGUN</name>
<proteinExistence type="predicted"/>
<dbReference type="AlphaFoldDB" id="A0A4D6MXN4"/>
<dbReference type="Proteomes" id="UP000501690">
    <property type="component" value="Linkage Group LG9"/>
</dbReference>
<reference evidence="1 2" key="1">
    <citation type="submission" date="2019-04" db="EMBL/GenBank/DDBJ databases">
        <title>An improved genome assembly and genetic linkage map for asparagus bean, Vigna unguiculata ssp. sesquipedialis.</title>
        <authorList>
            <person name="Xia Q."/>
            <person name="Zhang R."/>
            <person name="Dong Y."/>
        </authorList>
    </citation>
    <scope>NUCLEOTIDE SEQUENCE [LARGE SCALE GENOMIC DNA]</scope>
    <source>
        <tissue evidence="1">Leaf</tissue>
    </source>
</reference>